<reference evidence="1 2" key="1">
    <citation type="submission" date="2019-04" db="EMBL/GenBank/DDBJ databases">
        <title>Herbidospora sp. NEAU-GS14.nov., a novel actinomycete isolated from soil.</title>
        <authorList>
            <person name="Han L."/>
        </authorList>
    </citation>
    <scope>NUCLEOTIDE SEQUENCE [LARGE SCALE GENOMIC DNA]</scope>
    <source>
        <strain evidence="1 2">NEAU-GS14</strain>
    </source>
</reference>
<name>A0A4U3MIX8_9ACTN</name>
<evidence type="ECO:0000313" key="2">
    <source>
        <dbReference type="Proteomes" id="UP000308705"/>
    </source>
</evidence>
<dbReference type="OrthoDB" id="3540509at2"/>
<sequence length="94" mass="10370">MTSTEKRDLAADTAGIREDIGILRSGQSDIESFVKDVYLEVRTLRGNDLALVRGSTDLLRDRLGEIRAGQIEIHALLTELVRRLDPVAEAADHA</sequence>
<organism evidence="1 2">
    <name type="scientific">Herbidospora galbida</name>
    <dbReference type="NCBI Taxonomy" id="2575442"/>
    <lineage>
        <taxon>Bacteria</taxon>
        <taxon>Bacillati</taxon>
        <taxon>Actinomycetota</taxon>
        <taxon>Actinomycetes</taxon>
        <taxon>Streptosporangiales</taxon>
        <taxon>Streptosporangiaceae</taxon>
        <taxon>Herbidospora</taxon>
    </lineage>
</organism>
<dbReference type="RefSeq" id="WP_137246787.1">
    <property type="nucleotide sequence ID" value="NZ_SZQA01000007.1"/>
</dbReference>
<proteinExistence type="predicted"/>
<dbReference type="EMBL" id="SZQA01000007">
    <property type="protein sequence ID" value="TKK89281.1"/>
    <property type="molecule type" value="Genomic_DNA"/>
</dbReference>
<comment type="caution">
    <text evidence="1">The sequence shown here is derived from an EMBL/GenBank/DDBJ whole genome shotgun (WGS) entry which is preliminary data.</text>
</comment>
<evidence type="ECO:0000313" key="1">
    <source>
        <dbReference type="EMBL" id="TKK89281.1"/>
    </source>
</evidence>
<gene>
    <name evidence="1" type="ORF">FDA94_10125</name>
</gene>
<protein>
    <submittedName>
        <fullName evidence="1">Uncharacterized protein</fullName>
    </submittedName>
</protein>
<dbReference type="AlphaFoldDB" id="A0A4U3MIX8"/>
<dbReference type="Proteomes" id="UP000308705">
    <property type="component" value="Unassembled WGS sequence"/>
</dbReference>
<accession>A0A4U3MIX8</accession>
<keyword evidence="2" id="KW-1185">Reference proteome</keyword>